<dbReference type="AlphaFoldDB" id="A0A101KUT9"/>
<dbReference type="Proteomes" id="UP000053176">
    <property type="component" value="Unassembled WGS sequence"/>
</dbReference>
<sequence length="297" mass="33149">MALLSRKRAQLIPYQILLAREDIPFCAAEDLHLFLSDTFDRLLGALRTRTMAGLGIAVPTIVDDVMALCNSVQRYPLRRVEADAMARHVRSVRPKSYDAAIAQLETYSGPIRGQTDEGATAANFAIRLRKLLHAPTVRTAIEALQTLYAGFKKDHGRGSEDIFLADPPFAYLAEFSETYGEDFQSFVDDLEKAKDTLVKLPGMDSDDSASEEWKKPVHLMTALRAKGREFDTVVMLDVVDGIWPLRFAQTERALEGERRLFYVAMTRAKKRLILTSSGRIGDKPTILSPYLAEAGLP</sequence>
<keyword evidence="2" id="KW-0378">Hydrolase</keyword>
<feature type="domain" description="UvrD-like helicase C-terminal" evidence="6">
    <location>
        <begin position="196"/>
        <end position="276"/>
    </location>
</feature>
<evidence type="ECO:0000256" key="2">
    <source>
        <dbReference type="ARBA" id="ARBA00022801"/>
    </source>
</evidence>
<dbReference type="Gene3D" id="3.40.50.300">
    <property type="entry name" value="P-loop containing nucleotide triphosphate hydrolases"/>
    <property type="match status" value="1"/>
</dbReference>
<evidence type="ECO:0000256" key="3">
    <source>
        <dbReference type="ARBA" id="ARBA00022806"/>
    </source>
</evidence>
<keyword evidence="3" id="KW-0347">Helicase</keyword>
<evidence type="ECO:0000256" key="1">
    <source>
        <dbReference type="ARBA" id="ARBA00022741"/>
    </source>
</evidence>
<dbReference type="OrthoDB" id="7784549at2"/>
<dbReference type="GO" id="GO:0043138">
    <property type="term" value="F:3'-5' DNA helicase activity"/>
    <property type="evidence" value="ECO:0007669"/>
    <property type="project" value="TreeGrafter"/>
</dbReference>
<evidence type="ECO:0000313" key="7">
    <source>
        <dbReference type="EMBL" id="KUM27284.1"/>
    </source>
</evidence>
<proteinExistence type="predicted"/>
<dbReference type="GO" id="GO:0000725">
    <property type="term" value="P:recombinational repair"/>
    <property type="evidence" value="ECO:0007669"/>
    <property type="project" value="TreeGrafter"/>
</dbReference>
<dbReference type="InterPro" id="IPR000212">
    <property type="entry name" value="DNA_helicase_UvrD/REP"/>
</dbReference>
<name>A0A101KUT9_RHILI</name>
<evidence type="ECO:0000259" key="6">
    <source>
        <dbReference type="Pfam" id="PF13361"/>
    </source>
</evidence>
<dbReference type="PANTHER" id="PTHR11070">
    <property type="entry name" value="UVRD / RECB / PCRA DNA HELICASE FAMILY MEMBER"/>
    <property type="match status" value="1"/>
</dbReference>
<dbReference type="GO" id="GO:0016787">
    <property type="term" value="F:hydrolase activity"/>
    <property type="evidence" value="ECO:0007669"/>
    <property type="project" value="UniProtKB-KW"/>
</dbReference>
<dbReference type="InterPro" id="IPR027417">
    <property type="entry name" value="P-loop_NTPase"/>
</dbReference>
<evidence type="ECO:0000256" key="4">
    <source>
        <dbReference type="ARBA" id="ARBA00022840"/>
    </source>
</evidence>
<dbReference type="InterPro" id="IPR014017">
    <property type="entry name" value="DNA_helicase_UvrD-like_C"/>
</dbReference>
<reference evidence="7 8" key="1">
    <citation type="submission" date="2015-12" db="EMBL/GenBank/DDBJ databases">
        <title>Draft genome sequence of Mesorhizobium sp. UFLA 01-765, a multitolerant efficient symbiont and plant-growth promoting strain isolated from Zn-mining soil using Leucaena leucocephala as a trap plant.</title>
        <authorList>
            <person name="Rangel W.M."/>
            <person name="Thijs S."/>
            <person name="Longatti S.M."/>
            <person name="Moreira F.M."/>
            <person name="Weyens N."/>
            <person name="Vangronsveld J."/>
            <person name="Van Hamme J.D."/>
            <person name="Bottos E.M."/>
            <person name="Rineau F."/>
        </authorList>
    </citation>
    <scope>NUCLEOTIDE SEQUENCE [LARGE SCALE GENOMIC DNA]</scope>
    <source>
        <strain evidence="7 8">UFLA 01-765</strain>
    </source>
</reference>
<protein>
    <recommendedName>
        <fullName evidence="5">DNA 3'-5' helicase II</fullName>
    </recommendedName>
</protein>
<keyword evidence="4" id="KW-0067">ATP-binding</keyword>
<accession>A0A101KUT9</accession>
<dbReference type="GO" id="GO:0003677">
    <property type="term" value="F:DNA binding"/>
    <property type="evidence" value="ECO:0007669"/>
    <property type="project" value="InterPro"/>
</dbReference>
<dbReference type="Gene3D" id="1.10.486.10">
    <property type="entry name" value="PCRA, domain 4"/>
    <property type="match status" value="1"/>
</dbReference>
<organism evidence="7 8">
    <name type="scientific">Rhizobium loti</name>
    <name type="common">Mesorhizobium loti</name>
    <dbReference type="NCBI Taxonomy" id="381"/>
    <lineage>
        <taxon>Bacteria</taxon>
        <taxon>Pseudomonadati</taxon>
        <taxon>Pseudomonadota</taxon>
        <taxon>Alphaproteobacteria</taxon>
        <taxon>Hyphomicrobiales</taxon>
        <taxon>Phyllobacteriaceae</taxon>
        <taxon>Mesorhizobium</taxon>
    </lineage>
</organism>
<gene>
    <name evidence="7" type="ORF">AU467_02565</name>
</gene>
<dbReference type="EMBL" id="LPWA01000098">
    <property type="protein sequence ID" value="KUM27284.1"/>
    <property type="molecule type" value="Genomic_DNA"/>
</dbReference>
<dbReference type="SUPFAM" id="SSF52540">
    <property type="entry name" value="P-loop containing nucleoside triphosphate hydrolases"/>
    <property type="match status" value="1"/>
</dbReference>
<keyword evidence="1" id="KW-0547">Nucleotide-binding</keyword>
<evidence type="ECO:0000256" key="5">
    <source>
        <dbReference type="ARBA" id="ARBA00034923"/>
    </source>
</evidence>
<dbReference type="Pfam" id="PF13361">
    <property type="entry name" value="UvrD_C"/>
    <property type="match status" value="1"/>
</dbReference>
<dbReference type="GO" id="GO:0005524">
    <property type="term" value="F:ATP binding"/>
    <property type="evidence" value="ECO:0007669"/>
    <property type="project" value="UniProtKB-KW"/>
</dbReference>
<dbReference type="PANTHER" id="PTHR11070:SF2">
    <property type="entry name" value="ATP-DEPENDENT DNA HELICASE SRS2"/>
    <property type="match status" value="1"/>
</dbReference>
<comment type="caution">
    <text evidence="7">The sequence shown here is derived from an EMBL/GenBank/DDBJ whole genome shotgun (WGS) entry which is preliminary data.</text>
</comment>
<evidence type="ECO:0000313" key="8">
    <source>
        <dbReference type="Proteomes" id="UP000053176"/>
    </source>
</evidence>